<evidence type="ECO:0000256" key="7">
    <source>
        <dbReference type="SAM" id="Phobius"/>
    </source>
</evidence>
<reference evidence="9" key="1">
    <citation type="submission" date="2016-11" db="UniProtKB">
        <authorList>
            <consortium name="WormBaseParasite"/>
        </authorList>
    </citation>
    <scope>IDENTIFICATION</scope>
</reference>
<keyword evidence="8" id="KW-1185">Reference proteome</keyword>
<evidence type="ECO:0000313" key="8">
    <source>
        <dbReference type="Proteomes" id="UP000095280"/>
    </source>
</evidence>
<evidence type="ECO:0000256" key="2">
    <source>
        <dbReference type="ARBA" id="ARBA00022723"/>
    </source>
</evidence>
<evidence type="ECO:0000256" key="3">
    <source>
        <dbReference type="ARBA" id="ARBA00022801"/>
    </source>
</evidence>
<evidence type="ECO:0000313" key="9">
    <source>
        <dbReference type="WBParaSite" id="maker-unitig_30053-snap-gene-0.1-mRNA-1"/>
    </source>
</evidence>
<dbReference type="WBParaSite" id="maker-unitig_30053-snap-gene-0.1-mRNA-1">
    <property type="protein sequence ID" value="maker-unitig_30053-snap-gene-0.1-mRNA-1"/>
    <property type="gene ID" value="maker-unitig_30053-snap-gene-0.1"/>
</dbReference>
<sequence length="397" mass="43735">RGSDRAAYTAPESGTVPDSCAAVAAATPSRQRRPRRRRRQLRRRRGPPRRGLAAFCEYLIYYAALLACTWPALPGESPLAPTSRSDGVRVMLLADTHTCWAGGRATDGARIPDEPVFAPGPRLFIFILGDLFDEGKWADDFEFRHHLARFSAMFRVPDRHPPASGGRQPTSAFTTTMLRSTRWTASKPPSTCPLCSWCRLGGVNFVLANSVAFEGDGCFLCRRARVELAAVSNRLRCAFGIRLGDACSEESPRRRRSAAPATAPILLTHYRWPGSMRAPATPSLRLPKGAAAAPGDSREQSRDHRWRRLGARPLLSQQTRLRPRWDCLSAEASDTLAEAVRPRLAFVGHTALVLPAPPQPGRRFSWRNINSPSFLLLTVSGGAHSVAKCRMPRASPR</sequence>
<dbReference type="GO" id="GO:0006506">
    <property type="term" value="P:GPI anchor biosynthetic process"/>
    <property type="evidence" value="ECO:0007669"/>
    <property type="project" value="InterPro"/>
</dbReference>
<dbReference type="InterPro" id="IPR033308">
    <property type="entry name" value="PGAP5/Cdc1/Ted1"/>
</dbReference>
<dbReference type="AlphaFoldDB" id="A0A1I8FD40"/>
<protein>
    <submittedName>
        <fullName evidence="9">Metallophos domain-containing protein</fullName>
    </submittedName>
</protein>
<comment type="cofactor">
    <cofactor evidence="1">
        <name>Mn(2+)</name>
        <dbReference type="ChEBI" id="CHEBI:29035"/>
    </cofactor>
</comment>
<organism evidence="8 9">
    <name type="scientific">Macrostomum lignano</name>
    <dbReference type="NCBI Taxonomy" id="282301"/>
    <lineage>
        <taxon>Eukaryota</taxon>
        <taxon>Metazoa</taxon>
        <taxon>Spiralia</taxon>
        <taxon>Lophotrochozoa</taxon>
        <taxon>Platyhelminthes</taxon>
        <taxon>Rhabditophora</taxon>
        <taxon>Macrostomorpha</taxon>
        <taxon>Macrostomida</taxon>
        <taxon>Macrostomidae</taxon>
        <taxon>Macrostomum</taxon>
    </lineage>
</organism>
<evidence type="ECO:0000256" key="5">
    <source>
        <dbReference type="ARBA" id="ARBA00023211"/>
    </source>
</evidence>
<feature type="region of interest" description="Disordered" evidence="6">
    <location>
        <begin position="278"/>
        <end position="304"/>
    </location>
</feature>
<keyword evidence="7" id="KW-1133">Transmembrane helix</keyword>
<dbReference type="SUPFAM" id="SSF56300">
    <property type="entry name" value="Metallo-dependent phosphatases"/>
    <property type="match status" value="1"/>
</dbReference>
<dbReference type="GO" id="GO:0016020">
    <property type="term" value="C:membrane"/>
    <property type="evidence" value="ECO:0007669"/>
    <property type="project" value="GOC"/>
</dbReference>
<evidence type="ECO:0000256" key="6">
    <source>
        <dbReference type="SAM" id="MobiDB-lite"/>
    </source>
</evidence>
<keyword evidence="2" id="KW-0479">Metal-binding</keyword>
<evidence type="ECO:0000256" key="4">
    <source>
        <dbReference type="ARBA" id="ARBA00023136"/>
    </source>
</evidence>
<dbReference type="InterPro" id="IPR029052">
    <property type="entry name" value="Metallo-depent_PP-like"/>
</dbReference>
<evidence type="ECO:0000256" key="1">
    <source>
        <dbReference type="ARBA" id="ARBA00001936"/>
    </source>
</evidence>
<dbReference type="GO" id="GO:0016787">
    <property type="term" value="F:hydrolase activity"/>
    <property type="evidence" value="ECO:0007669"/>
    <property type="project" value="UniProtKB-KW"/>
</dbReference>
<dbReference type="PANTHER" id="PTHR13315:SF0">
    <property type="entry name" value="METALLOPHOSPHOESTERASE 1"/>
    <property type="match status" value="1"/>
</dbReference>
<keyword evidence="5" id="KW-0464">Manganese</keyword>
<feature type="region of interest" description="Disordered" evidence="6">
    <location>
        <begin position="1"/>
        <end position="46"/>
    </location>
</feature>
<dbReference type="Proteomes" id="UP000095280">
    <property type="component" value="Unplaced"/>
</dbReference>
<accession>A0A1I8FD40</accession>
<dbReference type="GO" id="GO:0046872">
    <property type="term" value="F:metal ion binding"/>
    <property type="evidence" value="ECO:0007669"/>
    <property type="project" value="UniProtKB-KW"/>
</dbReference>
<dbReference type="PANTHER" id="PTHR13315">
    <property type="entry name" value="METALLO PHOSPHOESTERASE RELATED"/>
    <property type="match status" value="1"/>
</dbReference>
<feature type="transmembrane region" description="Helical" evidence="7">
    <location>
        <begin position="52"/>
        <end position="73"/>
    </location>
</feature>
<keyword evidence="3" id="KW-0378">Hydrolase</keyword>
<name>A0A1I8FD40_9PLAT</name>
<feature type="compositionally biased region" description="Basic residues" evidence="6">
    <location>
        <begin position="30"/>
        <end position="46"/>
    </location>
</feature>
<keyword evidence="7" id="KW-0812">Transmembrane</keyword>
<proteinExistence type="predicted"/>
<keyword evidence="4 7" id="KW-0472">Membrane</keyword>